<sequence>MVSKKEIETLAALARLKLSDAEVKTLQKDISNILEYVEAVSTAKIPSGSTARDGIGIVLKNVMREDTEREGDLLAGKRENLLKALPKREGDYAVVRKIIEK</sequence>
<dbReference type="EMBL" id="MEWX01000014">
    <property type="protein sequence ID" value="OGC80695.1"/>
    <property type="molecule type" value="Genomic_DNA"/>
</dbReference>
<dbReference type="SUPFAM" id="SSF141000">
    <property type="entry name" value="Glu-tRNAGln amidotransferase C subunit"/>
    <property type="match status" value="1"/>
</dbReference>
<reference evidence="1 2" key="1">
    <citation type="journal article" date="2016" name="Nat. Commun.">
        <title>Thousands of microbial genomes shed light on interconnected biogeochemical processes in an aquifer system.</title>
        <authorList>
            <person name="Anantharaman K."/>
            <person name="Brown C.T."/>
            <person name="Hug L.A."/>
            <person name="Sharon I."/>
            <person name="Castelle C.J."/>
            <person name="Probst A.J."/>
            <person name="Thomas B.C."/>
            <person name="Singh A."/>
            <person name="Wilkins M.J."/>
            <person name="Karaoz U."/>
            <person name="Brodie E.L."/>
            <person name="Williams K.H."/>
            <person name="Hubbard S.S."/>
            <person name="Banfield J.F."/>
        </authorList>
    </citation>
    <scope>NUCLEOTIDE SEQUENCE [LARGE SCALE GENOMIC DNA]</scope>
</reference>
<dbReference type="GO" id="GO:0006450">
    <property type="term" value="P:regulation of translational fidelity"/>
    <property type="evidence" value="ECO:0007669"/>
    <property type="project" value="InterPro"/>
</dbReference>
<dbReference type="InterPro" id="IPR003837">
    <property type="entry name" value="GatC"/>
</dbReference>
<dbReference type="Pfam" id="PF02686">
    <property type="entry name" value="GatC"/>
    <property type="match status" value="1"/>
</dbReference>
<dbReference type="STRING" id="1797243.A2943_02260"/>
<evidence type="ECO:0000313" key="2">
    <source>
        <dbReference type="Proteomes" id="UP000176185"/>
    </source>
</evidence>
<name>A0A1F4XG84_9BACT</name>
<evidence type="ECO:0008006" key="3">
    <source>
        <dbReference type="Google" id="ProtNLM"/>
    </source>
</evidence>
<organism evidence="1 2">
    <name type="scientific">Candidatus Adlerbacteria bacterium RIFCSPLOWO2_01_FULL_51_16</name>
    <dbReference type="NCBI Taxonomy" id="1797243"/>
    <lineage>
        <taxon>Bacteria</taxon>
        <taxon>Candidatus Adleribacteriota</taxon>
    </lineage>
</organism>
<dbReference type="Gene3D" id="1.10.20.60">
    <property type="entry name" value="Glu-tRNAGln amidotransferase C subunit, N-terminal domain"/>
    <property type="match status" value="1"/>
</dbReference>
<accession>A0A1F4XG84</accession>
<dbReference type="InterPro" id="IPR036113">
    <property type="entry name" value="Asp/Glu-ADT_sf_sub_c"/>
</dbReference>
<proteinExistence type="predicted"/>
<evidence type="ECO:0000313" key="1">
    <source>
        <dbReference type="EMBL" id="OGC80695.1"/>
    </source>
</evidence>
<dbReference type="Proteomes" id="UP000176185">
    <property type="component" value="Unassembled WGS sequence"/>
</dbReference>
<gene>
    <name evidence="1" type="ORF">A2943_02260</name>
</gene>
<dbReference type="AlphaFoldDB" id="A0A1F4XG84"/>
<protein>
    <recommendedName>
        <fullName evidence="3">Aspartyl/glutamyl-tRNA(Asn/Gln) amidotransferase subunit C</fullName>
    </recommendedName>
</protein>
<comment type="caution">
    <text evidence="1">The sequence shown here is derived from an EMBL/GenBank/DDBJ whole genome shotgun (WGS) entry which is preliminary data.</text>
</comment>